<keyword evidence="4" id="KW-0804">Transcription</keyword>
<dbReference type="SUPFAM" id="SSF46785">
    <property type="entry name" value="Winged helix' DNA-binding domain"/>
    <property type="match status" value="1"/>
</dbReference>
<dbReference type="PANTHER" id="PTHR30346:SF29">
    <property type="entry name" value="LYSR SUBSTRATE-BINDING"/>
    <property type="match status" value="1"/>
</dbReference>
<dbReference type="Gene3D" id="3.40.190.10">
    <property type="entry name" value="Periplasmic binding protein-like II"/>
    <property type="match status" value="2"/>
</dbReference>
<evidence type="ECO:0000256" key="1">
    <source>
        <dbReference type="ARBA" id="ARBA00009437"/>
    </source>
</evidence>
<dbReference type="Proteomes" id="UP001330812">
    <property type="component" value="Chromosome"/>
</dbReference>
<gene>
    <name evidence="6" type="ORF">VSH64_20950</name>
</gene>
<evidence type="ECO:0000259" key="5">
    <source>
        <dbReference type="PROSITE" id="PS50931"/>
    </source>
</evidence>
<name>A0ABZ1IL88_9PSEU</name>
<dbReference type="EMBL" id="CP142149">
    <property type="protein sequence ID" value="WSE34521.1"/>
    <property type="molecule type" value="Genomic_DNA"/>
</dbReference>
<accession>A0ABZ1IL88</accession>
<evidence type="ECO:0000256" key="3">
    <source>
        <dbReference type="ARBA" id="ARBA00023125"/>
    </source>
</evidence>
<keyword evidence="7" id="KW-1185">Reference proteome</keyword>
<dbReference type="InterPro" id="IPR000847">
    <property type="entry name" value="LysR_HTH_N"/>
</dbReference>
<organism evidence="6 7">
    <name type="scientific">Amycolatopsis rhabdoformis</name>
    <dbReference type="NCBI Taxonomy" id="1448059"/>
    <lineage>
        <taxon>Bacteria</taxon>
        <taxon>Bacillati</taxon>
        <taxon>Actinomycetota</taxon>
        <taxon>Actinomycetes</taxon>
        <taxon>Pseudonocardiales</taxon>
        <taxon>Pseudonocardiaceae</taxon>
        <taxon>Amycolatopsis</taxon>
    </lineage>
</organism>
<reference evidence="6 7" key="1">
    <citation type="journal article" date="2015" name="Int. J. Syst. Evol. Microbiol.">
        <title>Amycolatopsis rhabdoformis sp. nov., an actinomycete isolated from a tropical forest soil.</title>
        <authorList>
            <person name="Souza W.R."/>
            <person name="Silva R.E."/>
            <person name="Goodfellow M."/>
            <person name="Busarakam K."/>
            <person name="Figueiro F.S."/>
            <person name="Ferreira D."/>
            <person name="Rodrigues-Filho E."/>
            <person name="Moraes L.A.B."/>
            <person name="Zucchi T.D."/>
        </authorList>
    </citation>
    <scope>NUCLEOTIDE SEQUENCE [LARGE SCALE GENOMIC DNA]</scope>
    <source>
        <strain evidence="6 7">NCIMB 14900</strain>
    </source>
</reference>
<keyword evidence="2" id="KW-0805">Transcription regulation</keyword>
<evidence type="ECO:0000256" key="4">
    <source>
        <dbReference type="ARBA" id="ARBA00023163"/>
    </source>
</evidence>
<comment type="similarity">
    <text evidence="1">Belongs to the LysR transcriptional regulatory family.</text>
</comment>
<dbReference type="PROSITE" id="PS50931">
    <property type="entry name" value="HTH_LYSR"/>
    <property type="match status" value="1"/>
</dbReference>
<dbReference type="Gene3D" id="1.10.10.10">
    <property type="entry name" value="Winged helix-like DNA-binding domain superfamily/Winged helix DNA-binding domain"/>
    <property type="match status" value="1"/>
</dbReference>
<dbReference type="RefSeq" id="WP_326837329.1">
    <property type="nucleotide sequence ID" value="NZ_CP142149.1"/>
</dbReference>
<feature type="domain" description="HTH lysR-type" evidence="5">
    <location>
        <begin position="6"/>
        <end position="59"/>
    </location>
</feature>
<keyword evidence="3" id="KW-0238">DNA-binding</keyword>
<dbReference type="Pfam" id="PF03466">
    <property type="entry name" value="LysR_substrate"/>
    <property type="match status" value="1"/>
</dbReference>
<protein>
    <submittedName>
        <fullName evidence="6">LysR family transcriptional regulator</fullName>
    </submittedName>
</protein>
<dbReference type="PRINTS" id="PR00039">
    <property type="entry name" value="HTHLYSR"/>
</dbReference>
<dbReference type="InterPro" id="IPR005119">
    <property type="entry name" value="LysR_subst-bd"/>
</dbReference>
<evidence type="ECO:0000313" key="6">
    <source>
        <dbReference type="EMBL" id="WSE34521.1"/>
    </source>
</evidence>
<dbReference type="InterPro" id="IPR036390">
    <property type="entry name" value="WH_DNA-bd_sf"/>
</dbReference>
<dbReference type="InterPro" id="IPR036388">
    <property type="entry name" value="WH-like_DNA-bd_sf"/>
</dbReference>
<dbReference type="SUPFAM" id="SSF53850">
    <property type="entry name" value="Periplasmic binding protein-like II"/>
    <property type="match status" value="1"/>
</dbReference>
<proteinExistence type="inferred from homology"/>
<evidence type="ECO:0000313" key="7">
    <source>
        <dbReference type="Proteomes" id="UP001330812"/>
    </source>
</evidence>
<sequence>MLKPLHLLTLISVYRNGSFALAAQELGYTSSAVSQQIAALEKETGLVLFEREAHGVRPTSAARELAERSAPALAALDDLGEQVRRLADGTAGRVRLGSFPTAGVRLVPPALAAFARAVPAAAVTLEEGEPDELVDLVVEGRLDLALVYQYALCPRDWPAELAATPLLHEDLLLLRPRDGRSTPPLPRLTSRRWIASAAGSAGSLSLDRLCAAAGFTPKIAFRSNNYDAVRELVAQTGGVAVVPGLSHVPDDRIDVTVLTQKGAHREVLLVHRRAAHNPLLARLHTALIEAAATQRLYTRPPRRKG</sequence>
<evidence type="ECO:0000256" key="2">
    <source>
        <dbReference type="ARBA" id="ARBA00023015"/>
    </source>
</evidence>
<dbReference type="PANTHER" id="PTHR30346">
    <property type="entry name" value="TRANSCRIPTIONAL DUAL REGULATOR HCAR-RELATED"/>
    <property type="match status" value="1"/>
</dbReference>
<dbReference type="Pfam" id="PF00126">
    <property type="entry name" value="HTH_1"/>
    <property type="match status" value="1"/>
</dbReference>